<dbReference type="EMBL" id="CP009920">
    <property type="protein sequence ID" value="AJI25366.1"/>
    <property type="molecule type" value="Genomic_DNA"/>
</dbReference>
<proteinExistence type="predicted"/>
<dbReference type="RefSeq" id="WP_034649577.1">
    <property type="nucleotide sequence ID" value="NZ_BCVB01000001.1"/>
</dbReference>
<gene>
    <name evidence="1" type="ORF">BG04_804</name>
</gene>
<evidence type="ECO:0000313" key="2">
    <source>
        <dbReference type="Proteomes" id="UP000031829"/>
    </source>
</evidence>
<accession>A0A0B6APG0</accession>
<dbReference type="AlphaFoldDB" id="A0A0B6APG0"/>
<sequence length="115" mass="13175">MFFCCYRRYIEKIKHLLFSNRFAEFIQENTKKAVEEVVYSDTFKEYVISIIKESQESPFKEIAEQYIGKEVVIETTAGPLEGVVTFVGDDYLELVESPTSTVLLPFTSIVTIQGA</sequence>
<dbReference type="Proteomes" id="UP000031829">
    <property type="component" value="Chromosome"/>
</dbReference>
<dbReference type="KEGG" id="bmeg:BG04_804"/>
<name>A0A0B6APG0_PRIM2</name>
<evidence type="ECO:0008006" key="3">
    <source>
        <dbReference type="Google" id="ProtNLM"/>
    </source>
</evidence>
<dbReference type="GeneID" id="93644288"/>
<organism evidence="1 2">
    <name type="scientific">Priestia megaterium (strain ATCC 14581 / DSM 32 / CCUG 1817 / JCM 2506 / NBRC 15308 / NCIMB 9376 / NCTC 10342 / NRRL B-14308 / VKM B-512 / Ford 19)</name>
    <name type="common">Bacillus megaterium</name>
    <dbReference type="NCBI Taxonomy" id="1348623"/>
    <lineage>
        <taxon>Bacteria</taxon>
        <taxon>Bacillati</taxon>
        <taxon>Bacillota</taxon>
        <taxon>Bacilli</taxon>
        <taxon>Bacillales</taxon>
        <taxon>Bacillaceae</taxon>
        <taxon>Priestia</taxon>
    </lineage>
</organism>
<evidence type="ECO:0000313" key="1">
    <source>
        <dbReference type="EMBL" id="AJI25366.1"/>
    </source>
</evidence>
<reference evidence="1 2" key="1">
    <citation type="journal article" date="2015" name="Genome Announc.">
        <title>Complete genome sequences for 35 biothreat assay-relevant bacillus species.</title>
        <authorList>
            <person name="Johnson S.L."/>
            <person name="Daligault H.E."/>
            <person name="Davenport K.W."/>
            <person name="Jaissle J."/>
            <person name="Frey K.G."/>
            <person name="Ladner J.T."/>
            <person name="Broomall S.M."/>
            <person name="Bishop-Lilly K.A."/>
            <person name="Bruce D.C."/>
            <person name="Gibbons H.S."/>
            <person name="Coyne S.R."/>
            <person name="Lo C.C."/>
            <person name="Meincke L."/>
            <person name="Munk A.C."/>
            <person name="Koroleva G.I."/>
            <person name="Rosenzweig C.N."/>
            <person name="Palacios G.F."/>
            <person name="Redden C.L."/>
            <person name="Minogue T.D."/>
            <person name="Chain P.S."/>
        </authorList>
    </citation>
    <scope>NUCLEOTIDE SEQUENCE [LARGE SCALE GENOMIC DNA]</scope>
    <source>
        <strain evidence="2">ATCC 14581 / DSM 32 / JCM 2506 / NBRC 15308 / NCIMB 9376 / NCTC 10342 / NRRL B-14308 / VKM B-512</strain>
    </source>
</reference>
<dbReference type="HOGENOM" id="CLU_2044924_0_0_9"/>
<protein>
    <recommendedName>
        <fullName evidence="3">DUF2642 domain-containing protein</fullName>
    </recommendedName>
</protein>